<keyword evidence="11" id="KW-0378">Hydrolase</keyword>
<dbReference type="STRING" id="279238.Saro_2350"/>
<dbReference type="GO" id="GO:0005576">
    <property type="term" value="C:extracellular region"/>
    <property type="evidence" value="ECO:0007669"/>
    <property type="project" value="UniProtKB-SubCell"/>
</dbReference>
<dbReference type="InterPro" id="IPR007484">
    <property type="entry name" value="Peptidase_M28"/>
</dbReference>
<protein>
    <recommendedName>
        <fullName evidence="5">Carboxypeptidase Q</fullName>
    </recommendedName>
    <alternativeName>
        <fullName evidence="20">Plasma glutamate carboxypeptidase</fullName>
    </alternativeName>
</protein>
<feature type="signal peptide" evidence="22">
    <location>
        <begin position="1"/>
        <end position="34"/>
    </location>
</feature>
<keyword evidence="10 22" id="KW-0732">Signal</keyword>
<dbReference type="PANTHER" id="PTHR12053:SF3">
    <property type="entry name" value="CARBOXYPEPTIDASE Q"/>
    <property type="match status" value="1"/>
</dbReference>
<dbReference type="PANTHER" id="PTHR12053">
    <property type="entry name" value="PROTEASE FAMILY M28 PLASMA GLUTAMATE CARBOXYPEPTIDASE-RELATED"/>
    <property type="match status" value="1"/>
</dbReference>
<evidence type="ECO:0000256" key="11">
    <source>
        <dbReference type="ARBA" id="ARBA00022801"/>
    </source>
</evidence>
<comment type="subunit">
    <text evidence="19">Homodimer. The monomeric form is inactive while the homodimer is active.</text>
</comment>
<feature type="domain" description="Peptidase M28" evidence="23">
    <location>
        <begin position="256"/>
        <end position="439"/>
    </location>
</feature>
<feature type="chain" id="PRO_5004207745" description="Carboxypeptidase Q" evidence="22">
    <location>
        <begin position="35"/>
        <end position="457"/>
    </location>
</feature>
<dbReference type="KEGG" id="nar:Saro_2350"/>
<sequence length="457" mass="47729">MAEYWTQDRQGFMRNKFRAAALTAAIFVPLAAQAEEPKGDVAWDILAGLTSEVGPRMPGSEAEARARTWAQARLEALGFSGVAIEPFTIRGYVRGRDEASLKAPIPFRLAVTALGYSGTTPDKGIEGDVVYFPTLDALKAAPAGSLAGKIAFIDHAMKRSQDGSGYGPYGNVRRQGPAIAAAKGAMGVVIRSIGTDSHRNPHTGGTTFPDGVSPIPAGAVSNPDADLIARIAGGGKPMRLAMTLTGRTTDNLPSGNVIGDLPGRDPSLPPILLGCHLDSWDLGTGAIDDAAGCAIITAAALNAQEGGRPLRTIRVLWAGSEELGGFGGKAYAQRHAEPHALAMESDFGAARVWRVNFNLGSASKPLADRIAAALSPMGIVRGSGKADGGTDVEPVIEKQKLGVVDLNQDGTHYFDLHHTPDDTLDKVDPADLAQNVAAWTEVLRIVANEPGPIVAAD</sequence>
<keyword evidence="12" id="KW-0256">Endoplasmic reticulum</keyword>
<comment type="subcellular location">
    <subcellularLocation>
        <location evidence="1">Endoplasmic reticulum</location>
    </subcellularLocation>
    <subcellularLocation>
        <location evidence="3">Golgi apparatus</location>
    </subcellularLocation>
    <subcellularLocation>
        <location evidence="2">Lysosome</location>
    </subcellularLocation>
    <subcellularLocation>
        <location evidence="4">Secreted</location>
    </subcellularLocation>
</comment>
<dbReference type="Proteomes" id="UP000009134">
    <property type="component" value="Chromosome"/>
</dbReference>
<evidence type="ECO:0000256" key="22">
    <source>
        <dbReference type="SAM" id="SignalP"/>
    </source>
</evidence>
<keyword evidence="15" id="KW-0482">Metalloprotease</keyword>
<dbReference type="GO" id="GO:0046872">
    <property type="term" value="F:metal ion binding"/>
    <property type="evidence" value="ECO:0007669"/>
    <property type="project" value="UniProtKB-KW"/>
</dbReference>
<evidence type="ECO:0000256" key="18">
    <source>
        <dbReference type="ARBA" id="ARBA00023228"/>
    </source>
</evidence>
<keyword evidence="18" id="KW-0458">Lysosome</keyword>
<dbReference type="InterPro" id="IPR039866">
    <property type="entry name" value="CPQ"/>
</dbReference>
<dbReference type="GO" id="GO:0004180">
    <property type="term" value="F:carboxypeptidase activity"/>
    <property type="evidence" value="ECO:0007669"/>
    <property type="project" value="UniProtKB-KW"/>
</dbReference>
<keyword evidence="17" id="KW-0325">Glycoprotein</keyword>
<evidence type="ECO:0000256" key="13">
    <source>
        <dbReference type="ARBA" id="ARBA00022833"/>
    </source>
</evidence>
<dbReference type="SUPFAM" id="SSF53187">
    <property type="entry name" value="Zn-dependent exopeptidases"/>
    <property type="match status" value="1"/>
</dbReference>
<keyword evidence="6" id="KW-0964">Secreted</keyword>
<keyword evidence="8" id="KW-0645">Protease</keyword>
<feature type="region of interest" description="Disordered" evidence="21">
    <location>
        <begin position="195"/>
        <end position="215"/>
    </location>
</feature>
<evidence type="ECO:0000256" key="15">
    <source>
        <dbReference type="ARBA" id="ARBA00023049"/>
    </source>
</evidence>
<evidence type="ECO:0000256" key="3">
    <source>
        <dbReference type="ARBA" id="ARBA00004555"/>
    </source>
</evidence>
<dbReference type="Gene3D" id="3.40.630.10">
    <property type="entry name" value="Zn peptidases"/>
    <property type="match status" value="1"/>
</dbReference>
<evidence type="ECO:0000256" key="8">
    <source>
        <dbReference type="ARBA" id="ARBA00022670"/>
    </source>
</evidence>
<evidence type="ECO:0000256" key="20">
    <source>
        <dbReference type="ARBA" id="ARBA00033328"/>
    </source>
</evidence>
<evidence type="ECO:0000259" key="23">
    <source>
        <dbReference type="Pfam" id="PF04389"/>
    </source>
</evidence>
<evidence type="ECO:0000256" key="9">
    <source>
        <dbReference type="ARBA" id="ARBA00022723"/>
    </source>
</evidence>
<keyword evidence="25" id="KW-1185">Reference proteome</keyword>
<dbReference type="GO" id="GO:0005764">
    <property type="term" value="C:lysosome"/>
    <property type="evidence" value="ECO:0007669"/>
    <property type="project" value="UniProtKB-SubCell"/>
</dbReference>
<dbReference type="Pfam" id="PF04389">
    <property type="entry name" value="Peptidase_M28"/>
    <property type="match status" value="1"/>
</dbReference>
<dbReference type="Gene3D" id="3.50.30.30">
    <property type="match status" value="1"/>
</dbReference>
<evidence type="ECO:0000256" key="16">
    <source>
        <dbReference type="ARBA" id="ARBA00023145"/>
    </source>
</evidence>
<dbReference type="HOGENOM" id="CLU_033697_1_1_5"/>
<keyword evidence="9" id="KW-0479">Metal-binding</keyword>
<gene>
    <name evidence="24" type="ordered locus">Saro_2350</name>
</gene>
<dbReference type="eggNOG" id="COG2234">
    <property type="taxonomic scope" value="Bacteria"/>
</dbReference>
<name>Q2G5T6_NOVAD</name>
<evidence type="ECO:0000256" key="7">
    <source>
        <dbReference type="ARBA" id="ARBA00022645"/>
    </source>
</evidence>
<evidence type="ECO:0000256" key="5">
    <source>
        <dbReference type="ARBA" id="ARBA00014116"/>
    </source>
</evidence>
<dbReference type="EMBL" id="CP000248">
    <property type="protein sequence ID" value="ABD26787.1"/>
    <property type="molecule type" value="Genomic_DNA"/>
</dbReference>
<evidence type="ECO:0000256" key="19">
    <source>
        <dbReference type="ARBA" id="ARBA00025833"/>
    </source>
</evidence>
<proteinExistence type="predicted"/>
<evidence type="ECO:0000256" key="4">
    <source>
        <dbReference type="ARBA" id="ARBA00004613"/>
    </source>
</evidence>
<keyword evidence="13" id="KW-0862">Zinc</keyword>
<dbReference type="GO" id="GO:0070573">
    <property type="term" value="F:metallodipeptidase activity"/>
    <property type="evidence" value="ECO:0007669"/>
    <property type="project" value="InterPro"/>
</dbReference>
<evidence type="ECO:0000256" key="6">
    <source>
        <dbReference type="ARBA" id="ARBA00022525"/>
    </source>
</evidence>
<evidence type="ECO:0000256" key="12">
    <source>
        <dbReference type="ARBA" id="ARBA00022824"/>
    </source>
</evidence>
<evidence type="ECO:0000256" key="1">
    <source>
        <dbReference type="ARBA" id="ARBA00004240"/>
    </source>
</evidence>
<accession>Q2G5T6</accession>
<organism evidence="24 25">
    <name type="scientific">Novosphingobium aromaticivorans (strain ATCC 700278 / DSM 12444 / CCUG 56034 / CIP 105152 / NBRC 16084 / F199)</name>
    <dbReference type="NCBI Taxonomy" id="279238"/>
    <lineage>
        <taxon>Bacteria</taxon>
        <taxon>Pseudomonadati</taxon>
        <taxon>Pseudomonadota</taxon>
        <taxon>Alphaproteobacteria</taxon>
        <taxon>Sphingomonadales</taxon>
        <taxon>Sphingomonadaceae</taxon>
        <taxon>Novosphingobium</taxon>
    </lineage>
</organism>
<evidence type="ECO:0000313" key="24">
    <source>
        <dbReference type="EMBL" id="ABD26787.1"/>
    </source>
</evidence>
<reference evidence="25" key="1">
    <citation type="submission" date="2006-01" db="EMBL/GenBank/DDBJ databases">
        <title>Complete sequence of Novosphingobium aromaticivorans DSM 12444.</title>
        <authorList>
            <consortium name="US DOE Joint Genome Institute"/>
            <person name="Copeland A."/>
            <person name="Lucas S."/>
            <person name="Lapidus A."/>
            <person name="Barry K."/>
            <person name="Detter J.C."/>
            <person name="Glavina T."/>
            <person name="Hammon N."/>
            <person name="Israni S."/>
            <person name="Pitluck S."/>
            <person name="Chain P."/>
            <person name="Malfatti S."/>
            <person name="Shin M."/>
            <person name="Vergez L."/>
            <person name="Schmutz J."/>
            <person name="Larimer F."/>
            <person name="Land M."/>
            <person name="Kyrpides N."/>
            <person name="Ivanova N."/>
            <person name="Fredrickson J."/>
            <person name="Balkwill D."/>
            <person name="Romine M.F."/>
            <person name="Richardson P."/>
        </authorList>
    </citation>
    <scope>NUCLEOTIDE SEQUENCE [LARGE SCALE GENOMIC DNA]</scope>
    <source>
        <strain evidence="25">ATCC 700278 / DSM 12444 / CCUG 56034 / CIP 105152 / NBRC 16084 / F199</strain>
    </source>
</reference>
<dbReference type="AlphaFoldDB" id="Q2G5T6"/>
<keyword evidence="16" id="KW-0865">Zymogen</keyword>
<evidence type="ECO:0000256" key="10">
    <source>
        <dbReference type="ARBA" id="ARBA00022729"/>
    </source>
</evidence>
<evidence type="ECO:0000256" key="14">
    <source>
        <dbReference type="ARBA" id="ARBA00023034"/>
    </source>
</evidence>
<evidence type="ECO:0000256" key="2">
    <source>
        <dbReference type="ARBA" id="ARBA00004371"/>
    </source>
</evidence>
<evidence type="ECO:0000256" key="17">
    <source>
        <dbReference type="ARBA" id="ARBA00023180"/>
    </source>
</evidence>
<keyword evidence="7" id="KW-0121">Carboxypeptidase</keyword>
<keyword evidence="14" id="KW-0333">Golgi apparatus</keyword>
<evidence type="ECO:0000256" key="21">
    <source>
        <dbReference type="SAM" id="MobiDB-lite"/>
    </source>
</evidence>
<evidence type="ECO:0000313" key="25">
    <source>
        <dbReference type="Proteomes" id="UP000009134"/>
    </source>
</evidence>
<dbReference type="GO" id="GO:0006508">
    <property type="term" value="P:proteolysis"/>
    <property type="evidence" value="ECO:0007669"/>
    <property type="project" value="UniProtKB-KW"/>
</dbReference>